<dbReference type="GO" id="GO:0003677">
    <property type="term" value="F:DNA binding"/>
    <property type="evidence" value="ECO:0007669"/>
    <property type="project" value="InterPro"/>
</dbReference>
<keyword evidence="3" id="KW-1185">Reference proteome</keyword>
<dbReference type="Proteomes" id="UP001281614">
    <property type="component" value="Unassembled WGS sequence"/>
</dbReference>
<evidence type="ECO:0000313" key="2">
    <source>
        <dbReference type="EMBL" id="KAK2744928.1"/>
    </source>
</evidence>
<dbReference type="EMBL" id="VYYT01000307">
    <property type="protein sequence ID" value="KAK2744928.1"/>
    <property type="molecule type" value="Genomic_DNA"/>
</dbReference>
<sequence>MPQYTENDINQALEAIARGTSVKKAAFEWGIPRSTLKNRMNGQQARDIAFSDLQRLSTTQESYLAEWVNSRTLLNASYRSMETPSLLERTGCSLLSRETYQQ</sequence>
<dbReference type="InterPro" id="IPR007889">
    <property type="entry name" value="HTH_Psq"/>
</dbReference>
<dbReference type="AlphaFoldDB" id="A0AAE0D4T0"/>
<dbReference type="SUPFAM" id="SSF46689">
    <property type="entry name" value="Homeodomain-like"/>
    <property type="match status" value="1"/>
</dbReference>
<protein>
    <recommendedName>
        <fullName evidence="1">HTH psq-type domain-containing protein</fullName>
    </recommendedName>
</protein>
<gene>
    <name evidence="2" type="ORF">CKAH01_18314</name>
</gene>
<proteinExistence type="predicted"/>
<accession>A0AAE0D4T0</accession>
<evidence type="ECO:0000259" key="1">
    <source>
        <dbReference type="Pfam" id="PF05225"/>
    </source>
</evidence>
<dbReference type="InterPro" id="IPR009057">
    <property type="entry name" value="Homeodomain-like_sf"/>
</dbReference>
<dbReference type="Gene3D" id="1.10.10.60">
    <property type="entry name" value="Homeodomain-like"/>
    <property type="match status" value="1"/>
</dbReference>
<evidence type="ECO:0000313" key="3">
    <source>
        <dbReference type="Proteomes" id="UP001281614"/>
    </source>
</evidence>
<name>A0AAE0D4T0_COLKA</name>
<feature type="domain" description="HTH psq-type" evidence="1">
    <location>
        <begin position="5"/>
        <end position="42"/>
    </location>
</feature>
<comment type="caution">
    <text evidence="2">The sequence shown here is derived from an EMBL/GenBank/DDBJ whole genome shotgun (WGS) entry which is preliminary data.</text>
</comment>
<reference evidence="2" key="1">
    <citation type="submission" date="2023-02" db="EMBL/GenBank/DDBJ databases">
        <title>Colletotrichum kahawae CIFC_Que2 genome sequencing and assembly.</title>
        <authorList>
            <person name="Baroncelli R."/>
        </authorList>
    </citation>
    <scope>NUCLEOTIDE SEQUENCE</scope>
    <source>
        <strain evidence="2">CIFC_Que2</strain>
    </source>
</reference>
<organism evidence="2 3">
    <name type="scientific">Colletotrichum kahawae</name>
    <name type="common">Coffee berry disease fungus</name>
    <dbReference type="NCBI Taxonomy" id="34407"/>
    <lineage>
        <taxon>Eukaryota</taxon>
        <taxon>Fungi</taxon>
        <taxon>Dikarya</taxon>
        <taxon>Ascomycota</taxon>
        <taxon>Pezizomycotina</taxon>
        <taxon>Sordariomycetes</taxon>
        <taxon>Hypocreomycetidae</taxon>
        <taxon>Glomerellales</taxon>
        <taxon>Glomerellaceae</taxon>
        <taxon>Colletotrichum</taxon>
        <taxon>Colletotrichum gloeosporioides species complex</taxon>
    </lineage>
</organism>
<dbReference type="Pfam" id="PF05225">
    <property type="entry name" value="HTH_psq"/>
    <property type="match status" value="1"/>
</dbReference>